<protein>
    <submittedName>
        <fullName evidence="3">Putative phosphoglycerate mutase</fullName>
    </submittedName>
</protein>
<feature type="active site" description="Proton donor/acceptor" evidence="1">
    <location>
        <position position="87"/>
    </location>
</feature>
<feature type="binding site" evidence="2">
    <location>
        <position position="63"/>
    </location>
    <ligand>
        <name>substrate</name>
    </ligand>
</feature>
<dbReference type="RefSeq" id="WP_132875634.1">
    <property type="nucleotide sequence ID" value="NZ_SLXQ01000001.1"/>
</dbReference>
<dbReference type="PANTHER" id="PTHR48100:SF1">
    <property type="entry name" value="HISTIDINE PHOSPHATASE FAMILY PROTEIN-RELATED"/>
    <property type="match status" value="1"/>
</dbReference>
<accession>A0A4V2SV51</accession>
<dbReference type="AlphaFoldDB" id="A0A4V2SV51"/>
<dbReference type="InterPro" id="IPR013078">
    <property type="entry name" value="His_Pase_superF_clade-1"/>
</dbReference>
<dbReference type="SMART" id="SM00855">
    <property type="entry name" value="PGAM"/>
    <property type="match status" value="1"/>
</dbReference>
<dbReference type="EMBL" id="SLXQ01000001">
    <property type="protein sequence ID" value="TCP57116.1"/>
    <property type="molecule type" value="Genomic_DNA"/>
</dbReference>
<proteinExistence type="predicted"/>
<dbReference type="PANTHER" id="PTHR48100">
    <property type="entry name" value="BROAD-SPECIFICITY PHOSPHATASE YOR283W-RELATED"/>
    <property type="match status" value="1"/>
</dbReference>
<organism evidence="3 4">
    <name type="scientific">Tamaricihabitans halophyticus</name>
    <dbReference type="NCBI Taxonomy" id="1262583"/>
    <lineage>
        <taxon>Bacteria</taxon>
        <taxon>Bacillati</taxon>
        <taxon>Actinomycetota</taxon>
        <taxon>Actinomycetes</taxon>
        <taxon>Pseudonocardiales</taxon>
        <taxon>Pseudonocardiaceae</taxon>
        <taxon>Tamaricihabitans</taxon>
    </lineage>
</organism>
<dbReference type="GO" id="GO:0016791">
    <property type="term" value="F:phosphatase activity"/>
    <property type="evidence" value="ECO:0007669"/>
    <property type="project" value="TreeGrafter"/>
</dbReference>
<dbReference type="InterPro" id="IPR029033">
    <property type="entry name" value="His_PPase_superfam"/>
</dbReference>
<dbReference type="OrthoDB" id="9793115at2"/>
<dbReference type="SUPFAM" id="SSF53254">
    <property type="entry name" value="Phosphoglycerate mutase-like"/>
    <property type="match status" value="1"/>
</dbReference>
<evidence type="ECO:0000313" key="3">
    <source>
        <dbReference type="EMBL" id="TCP57116.1"/>
    </source>
</evidence>
<evidence type="ECO:0000256" key="1">
    <source>
        <dbReference type="PIRSR" id="PIRSR613078-1"/>
    </source>
</evidence>
<feature type="active site" description="Tele-phosphohistidine intermediate" evidence="1">
    <location>
        <position position="14"/>
    </location>
</feature>
<dbReference type="Gene3D" id="3.40.50.1240">
    <property type="entry name" value="Phosphoglycerate mutase-like"/>
    <property type="match status" value="1"/>
</dbReference>
<dbReference type="CDD" id="cd07067">
    <property type="entry name" value="HP_PGM_like"/>
    <property type="match status" value="1"/>
</dbReference>
<name>A0A4V2SV51_9PSEU</name>
<dbReference type="Proteomes" id="UP000294911">
    <property type="component" value="Unassembled WGS sequence"/>
</dbReference>
<evidence type="ECO:0000313" key="4">
    <source>
        <dbReference type="Proteomes" id="UP000294911"/>
    </source>
</evidence>
<comment type="caution">
    <text evidence="3">The sequence shown here is derived from an EMBL/GenBank/DDBJ whole genome shotgun (WGS) entry which is preliminary data.</text>
</comment>
<reference evidence="3 4" key="1">
    <citation type="submission" date="2019-03" db="EMBL/GenBank/DDBJ databases">
        <title>Genomic Encyclopedia of Type Strains, Phase IV (KMG-IV): sequencing the most valuable type-strain genomes for metagenomic binning, comparative biology and taxonomic classification.</title>
        <authorList>
            <person name="Goeker M."/>
        </authorList>
    </citation>
    <scope>NUCLEOTIDE SEQUENCE [LARGE SCALE GENOMIC DNA]</scope>
    <source>
        <strain evidence="3 4">DSM 45765</strain>
    </source>
</reference>
<dbReference type="Pfam" id="PF00300">
    <property type="entry name" value="His_Phos_1"/>
    <property type="match status" value="1"/>
</dbReference>
<dbReference type="InterPro" id="IPR050275">
    <property type="entry name" value="PGM_Phosphatase"/>
</dbReference>
<dbReference type="GO" id="GO:0005737">
    <property type="term" value="C:cytoplasm"/>
    <property type="evidence" value="ECO:0007669"/>
    <property type="project" value="TreeGrafter"/>
</dbReference>
<evidence type="ECO:0000256" key="2">
    <source>
        <dbReference type="PIRSR" id="PIRSR613078-2"/>
    </source>
</evidence>
<sequence length="206" mass="22266">MTDDAPPRLELARHGETVWHAENRYAGSSDVALTERGRSQAEQLGRWAAGQPITQVLCSPLSRAARTAEPAALSLGLPLRTDARLVEVDFGDAEGITRAEMAERFPDELSDWLAAPAARALPGGERGVAALDRVWPLITELAARPGTTLVVAHGTLLRLVLCRLFDLPLDAYRRLFPSLRNTALTTVEFRAEGPALLGLNVPPHAP</sequence>
<keyword evidence="4" id="KW-1185">Reference proteome</keyword>
<gene>
    <name evidence="3" type="ORF">EV191_1011068</name>
</gene>